<name>A0A074LHW8_9BACL</name>
<dbReference type="Proteomes" id="UP000027931">
    <property type="component" value="Unassembled WGS sequence"/>
</dbReference>
<feature type="transmembrane region" description="Helical" evidence="1">
    <location>
        <begin position="127"/>
        <end position="148"/>
    </location>
</feature>
<dbReference type="InterPro" id="IPR048147">
    <property type="entry name" value="CBO0543-like"/>
</dbReference>
<evidence type="ECO:0000313" key="3">
    <source>
        <dbReference type="Proteomes" id="UP000027931"/>
    </source>
</evidence>
<dbReference type="AlphaFoldDB" id="A0A074LHW8"/>
<accession>A0A074LHW8</accession>
<keyword evidence="1" id="KW-0472">Membrane</keyword>
<feature type="transmembrane region" description="Helical" evidence="1">
    <location>
        <begin position="29"/>
        <end position="48"/>
    </location>
</feature>
<organism evidence="2 3">
    <name type="scientific">Tumebacillus flagellatus</name>
    <dbReference type="NCBI Taxonomy" id="1157490"/>
    <lineage>
        <taxon>Bacteria</taxon>
        <taxon>Bacillati</taxon>
        <taxon>Bacillota</taxon>
        <taxon>Bacilli</taxon>
        <taxon>Bacillales</taxon>
        <taxon>Alicyclobacillaceae</taxon>
        <taxon>Tumebacillus</taxon>
    </lineage>
</organism>
<keyword evidence="1" id="KW-0812">Transmembrane</keyword>
<evidence type="ECO:0000313" key="2">
    <source>
        <dbReference type="EMBL" id="KEO81831.1"/>
    </source>
</evidence>
<dbReference type="eggNOG" id="ENOG5031PEA">
    <property type="taxonomic scope" value="Bacteria"/>
</dbReference>
<keyword evidence="3" id="KW-1185">Reference proteome</keyword>
<comment type="caution">
    <text evidence="2">The sequence shown here is derived from an EMBL/GenBank/DDBJ whole genome shotgun (WGS) entry which is preliminary data.</text>
</comment>
<dbReference type="NCBIfam" id="NF041644">
    <property type="entry name" value="CBO0543_fam"/>
    <property type="match status" value="1"/>
</dbReference>
<protein>
    <submittedName>
        <fullName evidence="2">Uncharacterized protein</fullName>
    </submittedName>
</protein>
<sequence length="160" mass="18991">MEKMILVGSCLVIALLLWKFVPRERLRDAWVIFLFNQIITGAGGPFVVEKRMLEYPVREFSYANSTSFVFEFYAYPALCVLFNLHYPEGKGLARGLLHYLLFTSGITAYEKVLEVYTDLIRYIKWEWYWTFVSIWLTFWITRVFYLWFRKALPGGDARVP</sequence>
<dbReference type="EMBL" id="JMIR01000031">
    <property type="protein sequence ID" value="KEO81831.1"/>
    <property type="molecule type" value="Genomic_DNA"/>
</dbReference>
<proteinExistence type="predicted"/>
<gene>
    <name evidence="2" type="ORF">EL26_18490</name>
</gene>
<evidence type="ECO:0000256" key="1">
    <source>
        <dbReference type="SAM" id="Phobius"/>
    </source>
</evidence>
<reference evidence="2 3" key="1">
    <citation type="journal article" date="2013" name="Int. J. Syst. Evol. Microbiol.">
        <title>Tumebacillus flagellatus sp. nov., an alpha-amylase/pullulanase-producing bacterium isolated from cassava wastewater.</title>
        <authorList>
            <person name="Wang Q."/>
            <person name="Xie N."/>
            <person name="Qin Y."/>
            <person name="Shen N."/>
            <person name="Zhu J."/>
            <person name="Mi H."/>
            <person name="Huang R."/>
        </authorList>
    </citation>
    <scope>NUCLEOTIDE SEQUENCE [LARGE SCALE GENOMIC DNA]</scope>
    <source>
        <strain evidence="2 3">GST4</strain>
    </source>
</reference>
<feature type="transmembrane region" description="Helical" evidence="1">
    <location>
        <begin position="68"/>
        <end position="86"/>
    </location>
</feature>
<keyword evidence="1" id="KW-1133">Transmembrane helix</keyword>
<dbReference type="STRING" id="1157490.EL26_18490"/>